<dbReference type="InterPro" id="IPR000719">
    <property type="entry name" value="Prot_kinase_dom"/>
</dbReference>
<comment type="caution">
    <text evidence="8">The sequence shown here is derived from an EMBL/GenBank/DDBJ whole genome shotgun (WGS) entry which is preliminary data.</text>
</comment>
<dbReference type="FunFam" id="3.30.200.20:FF:000039">
    <property type="entry name" value="receptor-like protein kinase FERONIA"/>
    <property type="match status" value="1"/>
</dbReference>
<keyword evidence="9" id="KW-1185">Reference proteome</keyword>
<dbReference type="Proteomes" id="UP000245207">
    <property type="component" value="Unassembled WGS sequence"/>
</dbReference>
<dbReference type="PANTHER" id="PTHR27003">
    <property type="entry name" value="OS07G0166700 PROTEIN"/>
    <property type="match status" value="1"/>
</dbReference>
<evidence type="ECO:0000256" key="5">
    <source>
        <dbReference type="ARBA" id="ARBA00022840"/>
    </source>
</evidence>
<dbReference type="GO" id="GO:0005886">
    <property type="term" value="C:plasma membrane"/>
    <property type="evidence" value="ECO:0007669"/>
    <property type="project" value="TreeGrafter"/>
</dbReference>
<evidence type="ECO:0000313" key="8">
    <source>
        <dbReference type="EMBL" id="PWA90537.1"/>
    </source>
</evidence>
<evidence type="ECO:0000256" key="2">
    <source>
        <dbReference type="ARBA" id="ARBA00022679"/>
    </source>
</evidence>
<dbReference type="PANTHER" id="PTHR27003:SF467">
    <property type="entry name" value="PROTEIN KINASE DOMAIN-CONTAINING PROTEIN"/>
    <property type="match status" value="1"/>
</dbReference>
<evidence type="ECO:0000256" key="6">
    <source>
        <dbReference type="PROSITE-ProRule" id="PRU10141"/>
    </source>
</evidence>
<dbReference type="Gene3D" id="3.30.200.20">
    <property type="entry name" value="Phosphorylase Kinase, domain 1"/>
    <property type="match status" value="2"/>
</dbReference>
<dbReference type="STRING" id="35608.A0A2U1PXV3"/>
<dbReference type="GO" id="GO:0009506">
    <property type="term" value="C:plasmodesma"/>
    <property type="evidence" value="ECO:0007669"/>
    <property type="project" value="TreeGrafter"/>
</dbReference>
<dbReference type="Pfam" id="PF07714">
    <property type="entry name" value="PK_Tyr_Ser-Thr"/>
    <property type="match status" value="1"/>
</dbReference>
<keyword evidence="1" id="KW-0723">Serine/threonine-protein kinase</keyword>
<dbReference type="PROSITE" id="PS00108">
    <property type="entry name" value="PROTEIN_KINASE_ST"/>
    <property type="match status" value="1"/>
</dbReference>
<feature type="domain" description="Protein kinase" evidence="7">
    <location>
        <begin position="418"/>
        <end position="683"/>
    </location>
</feature>
<dbReference type="GO" id="GO:0004674">
    <property type="term" value="F:protein serine/threonine kinase activity"/>
    <property type="evidence" value="ECO:0007669"/>
    <property type="project" value="UniProtKB-KW"/>
</dbReference>
<dbReference type="CDD" id="cd14066">
    <property type="entry name" value="STKc_IRAK"/>
    <property type="match status" value="1"/>
</dbReference>
<dbReference type="InterPro" id="IPR008271">
    <property type="entry name" value="Ser/Thr_kinase_AS"/>
</dbReference>
<dbReference type="Gene3D" id="1.10.510.10">
    <property type="entry name" value="Transferase(Phosphotransferase) domain 1"/>
    <property type="match status" value="2"/>
</dbReference>
<proteinExistence type="predicted"/>
<dbReference type="SMART" id="SM00220">
    <property type="entry name" value="S_TKc"/>
    <property type="match status" value="1"/>
</dbReference>
<dbReference type="AlphaFoldDB" id="A0A2U1PXV3"/>
<keyword evidence="8" id="KW-0430">Lectin</keyword>
<dbReference type="EMBL" id="PKPP01000622">
    <property type="protein sequence ID" value="PWA90537.1"/>
    <property type="molecule type" value="Genomic_DNA"/>
</dbReference>
<evidence type="ECO:0000256" key="4">
    <source>
        <dbReference type="ARBA" id="ARBA00022777"/>
    </source>
</evidence>
<dbReference type="GO" id="GO:0005524">
    <property type="term" value="F:ATP binding"/>
    <property type="evidence" value="ECO:0007669"/>
    <property type="project" value="UniProtKB-UniRule"/>
</dbReference>
<keyword evidence="2" id="KW-0808">Transferase</keyword>
<keyword evidence="3 6" id="KW-0547">Nucleotide-binding</keyword>
<dbReference type="PROSITE" id="PS00107">
    <property type="entry name" value="PROTEIN_KINASE_ATP"/>
    <property type="match status" value="1"/>
</dbReference>
<evidence type="ECO:0000313" key="9">
    <source>
        <dbReference type="Proteomes" id="UP000245207"/>
    </source>
</evidence>
<dbReference type="OrthoDB" id="4062651at2759"/>
<dbReference type="Pfam" id="PF00069">
    <property type="entry name" value="Pkinase"/>
    <property type="match status" value="1"/>
</dbReference>
<organism evidence="8 9">
    <name type="scientific">Artemisia annua</name>
    <name type="common">Sweet wormwood</name>
    <dbReference type="NCBI Taxonomy" id="35608"/>
    <lineage>
        <taxon>Eukaryota</taxon>
        <taxon>Viridiplantae</taxon>
        <taxon>Streptophyta</taxon>
        <taxon>Embryophyta</taxon>
        <taxon>Tracheophyta</taxon>
        <taxon>Spermatophyta</taxon>
        <taxon>Magnoliopsida</taxon>
        <taxon>eudicotyledons</taxon>
        <taxon>Gunneridae</taxon>
        <taxon>Pentapetalae</taxon>
        <taxon>asterids</taxon>
        <taxon>campanulids</taxon>
        <taxon>Asterales</taxon>
        <taxon>Asteraceae</taxon>
        <taxon>Asteroideae</taxon>
        <taxon>Anthemideae</taxon>
        <taxon>Artemisiinae</taxon>
        <taxon>Artemisia</taxon>
    </lineage>
</organism>
<feature type="domain" description="Protein kinase" evidence="7">
    <location>
        <begin position="50"/>
        <end position="328"/>
    </location>
</feature>
<protein>
    <submittedName>
        <fullName evidence="8">Concanavalin A-like lectin/glucanase domain, Serine/threonine-protein kinase Rad53</fullName>
    </submittedName>
</protein>
<dbReference type="InterPro" id="IPR001245">
    <property type="entry name" value="Ser-Thr/Tyr_kinase_cat_dom"/>
</dbReference>
<dbReference type="FunFam" id="1.10.510.10:FF:000876">
    <property type="entry name" value="Receptor-like protein kinase FERONIA"/>
    <property type="match status" value="1"/>
</dbReference>
<dbReference type="InterPro" id="IPR017441">
    <property type="entry name" value="Protein_kinase_ATP_BS"/>
</dbReference>
<dbReference type="GO" id="GO:0030246">
    <property type="term" value="F:carbohydrate binding"/>
    <property type="evidence" value="ECO:0007669"/>
    <property type="project" value="UniProtKB-KW"/>
</dbReference>
<dbReference type="PROSITE" id="PS50011">
    <property type="entry name" value="PROTEIN_KINASE_DOM"/>
    <property type="match status" value="2"/>
</dbReference>
<dbReference type="InterPro" id="IPR045272">
    <property type="entry name" value="ANXUR1/2-like"/>
</dbReference>
<dbReference type="SUPFAM" id="SSF56112">
    <property type="entry name" value="Protein kinase-like (PK-like)"/>
    <property type="match status" value="2"/>
</dbReference>
<keyword evidence="5 6" id="KW-0067">ATP-binding</keyword>
<accession>A0A2U1PXV3</accession>
<dbReference type="InterPro" id="IPR011009">
    <property type="entry name" value="Kinase-like_dom_sf"/>
</dbReference>
<gene>
    <name evidence="8" type="ORF">CTI12_AA100070</name>
</gene>
<evidence type="ECO:0000256" key="3">
    <source>
        <dbReference type="ARBA" id="ARBA00022741"/>
    </source>
</evidence>
<keyword evidence="4 8" id="KW-0418">Kinase</keyword>
<evidence type="ECO:0000256" key="1">
    <source>
        <dbReference type="ARBA" id="ARBA00022527"/>
    </source>
</evidence>
<sequence>MFVVTVFDFFDNILFKVQTEAMEDTHKPSLQRQVCHQFSLSDIRTATNDFDEELVIGRGGFGNVYKANIKIGADDVVTAIKRMRSNSSQGATEFWAEVEMLSKLRHCNLASLIGYCNDEKEMVLVYEYMPQGTLEGCLHKAGTSLSWLQRLNICIGAARGLDYLHTGTGTKQGVIHRDVKSSNILLDENYAAKISDFGLAKVGPTNQTNTFVTTGVKGTFGYMDPRYFYTNKLTRKSDVYAFGVVLFEVLCGRPAVDTSLDEEQWGLATWAQDCIREGKLSQIIDSNLRGQISTECLKEFARVAASCLHSIRNQRPTMAEVVTKLDFALSLQKRMDRSATNIKVSKKLWSFFTAKVWRLNNLMPLCFATSDPMGVNVNKVVSTPVGSVGSIVDVGYESGGDLVHFSGRFDFTLTELLTASTKFLNENPYWRTYVAYLADGSQVIVKRILTQLSQKKFVNVVSALGKIRHPNVLDLKAYYWGSGETLCVFRFTPNGSVSSLLQSSENQSGSIPTFDWRMRMNIITGITRGLFYLHTQEKIFHGDLKSSMILLNENYNPMIANVGLSQLMSTAPRRFRNNCAPEFIGSRNVTSEVDVYSLGIIMLELLTGQSIYKGIHPVDLPTWVKSVPKEKWSAEAFDVKLMQEKSEDHNVMVNVMRLSLQCVEDDPKARPTVRDVLRVLENIEV</sequence>
<name>A0A2U1PXV3_ARTAN</name>
<feature type="binding site" evidence="6">
    <location>
        <position position="81"/>
    </location>
    <ligand>
        <name>ATP</name>
        <dbReference type="ChEBI" id="CHEBI:30616"/>
    </ligand>
</feature>
<evidence type="ECO:0000259" key="7">
    <source>
        <dbReference type="PROSITE" id="PS50011"/>
    </source>
</evidence>
<reference evidence="8 9" key="1">
    <citation type="journal article" date="2018" name="Mol. Plant">
        <title>The genome of Artemisia annua provides insight into the evolution of Asteraceae family and artemisinin biosynthesis.</title>
        <authorList>
            <person name="Shen Q."/>
            <person name="Zhang L."/>
            <person name="Liao Z."/>
            <person name="Wang S."/>
            <person name="Yan T."/>
            <person name="Shi P."/>
            <person name="Liu M."/>
            <person name="Fu X."/>
            <person name="Pan Q."/>
            <person name="Wang Y."/>
            <person name="Lv Z."/>
            <person name="Lu X."/>
            <person name="Zhang F."/>
            <person name="Jiang W."/>
            <person name="Ma Y."/>
            <person name="Chen M."/>
            <person name="Hao X."/>
            <person name="Li L."/>
            <person name="Tang Y."/>
            <person name="Lv G."/>
            <person name="Zhou Y."/>
            <person name="Sun X."/>
            <person name="Brodelius P.E."/>
            <person name="Rose J.K.C."/>
            <person name="Tang K."/>
        </authorList>
    </citation>
    <scope>NUCLEOTIDE SEQUENCE [LARGE SCALE GENOMIC DNA]</scope>
    <source>
        <strain evidence="9">cv. Huhao1</strain>
        <tissue evidence="8">Leaf</tissue>
    </source>
</reference>
<dbReference type="GO" id="GO:0004714">
    <property type="term" value="F:transmembrane receptor protein tyrosine kinase activity"/>
    <property type="evidence" value="ECO:0007669"/>
    <property type="project" value="InterPro"/>
</dbReference>